<feature type="domain" description="ABC transmembrane type-1" evidence="8">
    <location>
        <begin position="85"/>
        <end position="276"/>
    </location>
</feature>
<dbReference type="EMBL" id="MEHD01000013">
    <property type="protein sequence ID" value="ODR59916.1"/>
    <property type="molecule type" value="Genomic_DNA"/>
</dbReference>
<feature type="transmembrane region" description="Helical" evidence="7">
    <location>
        <begin position="255"/>
        <end position="276"/>
    </location>
</feature>
<feature type="transmembrane region" description="Helical" evidence="7">
    <location>
        <begin position="20"/>
        <end position="44"/>
    </location>
</feature>
<dbReference type="InterPro" id="IPR000515">
    <property type="entry name" value="MetI-like"/>
</dbReference>
<evidence type="ECO:0000256" key="7">
    <source>
        <dbReference type="RuleBase" id="RU363032"/>
    </source>
</evidence>
<keyword evidence="6 7" id="KW-0472">Membrane</keyword>
<reference evidence="10 12" key="1">
    <citation type="submission" date="2016-08" db="EMBL/GenBank/DDBJ databases">
        <title>Characterization of Isolates of Eisenbergiella tayi Derived from Blood Cultures, Using Whole Genome Sequencing.</title>
        <authorList>
            <person name="Bernier A.-M."/>
            <person name="Burdz T."/>
            <person name="Wiebe D."/>
            <person name="Bernard K."/>
        </authorList>
    </citation>
    <scope>NUCLEOTIDE SEQUENCE [LARGE SCALE GENOMIC DNA]</scope>
    <source>
        <strain evidence="10 12">NML120146</strain>
    </source>
</reference>
<evidence type="ECO:0000256" key="3">
    <source>
        <dbReference type="ARBA" id="ARBA00022475"/>
    </source>
</evidence>
<sequence>MGVTMDYRQIEKSEKRHRRITHTLVYILLIFWALVVLFPFYWMLLTSVKSYGSYNAERVPAFWPISPTLQNYADAFTTVPLAGYLLNTLIFTLATTAIMLVVITLAAYAFARLSFRGKNIAFTLLLSLMMIPNELVIITNYATVTNLDMRNTFLGLILPSVTSVFYIYLLKENFELVPDELYRAAKADGTSDFKYLWKVMIPICKPTLVTITILKMIECWNSYVWPRLVTDDPSFYLVSNGIQEIRENGFGRENIPAMMAAVVVISVPLILLFLVFRKKIMEGVSRGGTKG</sequence>
<keyword evidence="4 7" id="KW-0812">Transmembrane</keyword>
<dbReference type="InterPro" id="IPR035906">
    <property type="entry name" value="MetI-like_sf"/>
</dbReference>
<evidence type="ECO:0000313" key="12">
    <source>
        <dbReference type="Proteomes" id="UP000094869"/>
    </source>
</evidence>
<dbReference type="Proteomes" id="UP000094869">
    <property type="component" value="Unassembled WGS sequence"/>
</dbReference>
<keyword evidence="3" id="KW-1003">Cell membrane</keyword>
<dbReference type="Proteomes" id="UP000094271">
    <property type="component" value="Unassembled WGS sequence"/>
</dbReference>
<feature type="transmembrane region" description="Helical" evidence="7">
    <location>
        <begin position="84"/>
        <end position="108"/>
    </location>
</feature>
<feature type="transmembrane region" description="Helical" evidence="7">
    <location>
        <begin position="153"/>
        <end position="170"/>
    </location>
</feature>
<comment type="subcellular location">
    <subcellularLocation>
        <location evidence="1 7">Cell membrane</location>
        <topology evidence="1 7">Multi-pass membrane protein</topology>
    </subcellularLocation>
</comment>
<feature type="transmembrane region" description="Helical" evidence="7">
    <location>
        <begin position="120"/>
        <end position="141"/>
    </location>
</feature>
<evidence type="ECO:0000313" key="11">
    <source>
        <dbReference type="Proteomes" id="UP000094271"/>
    </source>
</evidence>
<dbReference type="PANTHER" id="PTHR43744:SF12">
    <property type="entry name" value="ABC TRANSPORTER PERMEASE PROTEIN MG189-RELATED"/>
    <property type="match status" value="1"/>
</dbReference>
<evidence type="ECO:0000256" key="4">
    <source>
        <dbReference type="ARBA" id="ARBA00022692"/>
    </source>
</evidence>
<dbReference type="OrthoDB" id="9787837at2"/>
<evidence type="ECO:0000259" key="8">
    <source>
        <dbReference type="PROSITE" id="PS50928"/>
    </source>
</evidence>
<accession>A0A1E3UP51</accession>
<dbReference type="GO" id="GO:0055085">
    <property type="term" value="P:transmembrane transport"/>
    <property type="evidence" value="ECO:0007669"/>
    <property type="project" value="InterPro"/>
</dbReference>
<keyword evidence="12" id="KW-1185">Reference proteome</keyword>
<reference evidence="9 11" key="2">
    <citation type="submission" date="2016-08" db="EMBL/GenBank/DDBJ databases">
        <authorList>
            <person name="Seilhamer J.J."/>
        </authorList>
    </citation>
    <scope>NUCLEOTIDE SEQUENCE [LARGE SCALE GENOMIC DNA]</scope>
    <source>
        <strain evidence="9 11">NML150140-1</strain>
    </source>
</reference>
<dbReference type="Pfam" id="PF00528">
    <property type="entry name" value="BPD_transp_1"/>
    <property type="match status" value="1"/>
</dbReference>
<protein>
    <submittedName>
        <fullName evidence="9">ABC transporter permease</fullName>
    </submittedName>
</protein>
<comment type="caution">
    <text evidence="9">The sequence shown here is derived from an EMBL/GenBank/DDBJ whole genome shotgun (WGS) entry which is preliminary data.</text>
</comment>
<keyword evidence="2 7" id="KW-0813">Transport</keyword>
<organism evidence="9 11">
    <name type="scientific">Eisenbergiella tayi</name>
    <dbReference type="NCBI Taxonomy" id="1432052"/>
    <lineage>
        <taxon>Bacteria</taxon>
        <taxon>Bacillati</taxon>
        <taxon>Bacillota</taxon>
        <taxon>Clostridia</taxon>
        <taxon>Lachnospirales</taxon>
        <taxon>Lachnospiraceae</taxon>
        <taxon>Eisenbergiella</taxon>
    </lineage>
</organism>
<evidence type="ECO:0000256" key="5">
    <source>
        <dbReference type="ARBA" id="ARBA00022989"/>
    </source>
</evidence>
<dbReference type="PROSITE" id="PS50928">
    <property type="entry name" value="ABC_TM1"/>
    <property type="match status" value="1"/>
</dbReference>
<dbReference type="Gene3D" id="1.10.3720.10">
    <property type="entry name" value="MetI-like"/>
    <property type="match status" value="1"/>
</dbReference>
<dbReference type="GO" id="GO:0005886">
    <property type="term" value="C:plasma membrane"/>
    <property type="evidence" value="ECO:0007669"/>
    <property type="project" value="UniProtKB-SubCell"/>
</dbReference>
<evidence type="ECO:0000256" key="6">
    <source>
        <dbReference type="ARBA" id="ARBA00023136"/>
    </source>
</evidence>
<proteinExistence type="inferred from homology"/>
<dbReference type="EMBL" id="MEHA01000001">
    <property type="protein sequence ID" value="ODR55698.1"/>
    <property type="molecule type" value="Genomic_DNA"/>
</dbReference>
<feature type="transmembrane region" description="Helical" evidence="7">
    <location>
        <begin position="195"/>
        <end position="217"/>
    </location>
</feature>
<name>A0A1E3UP51_9FIRM</name>
<keyword evidence="5 7" id="KW-1133">Transmembrane helix</keyword>
<evidence type="ECO:0000313" key="9">
    <source>
        <dbReference type="EMBL" id="ODR55698.1"/>
    </source>
</evidence>
<evidence type="ECO:0000256" key="2">
    <source>
        <dbReference type="ARBA" id="ARBA00022448"/>
    </source>
</evidence>
<dbReference type="CDD" id="cd06261">
    <property type="entry name" value="TM_PBP2"/>
    <property type="match status" value="1"/>
</dbReference>
<evidence type="ECO:0000313" key="10">
    <source>
        <dbReference type="EMBL" id="ODR59916.1"/>
    </source>
</evidence>
<dbReference type="PANTHER" id="PTHR43744">
    <property type="entry name" value="ABC TRANSPORTER PERMEASE PROTEIN MG189-RELATED-RELATED"/>
    <property type="match status" value="1"/>
</dbReference>
<evidence type="ECO:0000256" key="1">
    <source>
        <dbReference type="ARBA" id="ARBA00004651"/>
    </source>
</evidence>
<gene>
    <name evidence="9" type="ORF">BEI59_00590</name>
    <name evidence="10" type="ORF">BEI63_05145</name>
</gene>
<dbReference type="SUPFAM" id="SSF161098">
    <property type="entry name" value="MetI-like"/>
    <property type="match status" value="1"/>
</dbReference>
<dbReference type="AlphaFoldDB" id="A0A1E3UP51"/>
<comment type="similarity">
    <text evidence="7">Belongs to the binding-protein-dependent transport system permease family.</text>
</comment>